<feature type="transmembrane region" description="Helical" evidence="6">
    <location>
        <begin position="150"/>
        <end position="167"/>
    </location>
</feature>
<evidence type="ECO:0000313" key="10">
    <source>
        <dbReference type="Proteomes" id="UP000641803"/>
    </source>
</evidence>
<feature type="transmembrane region" description="Helical" evidence="6">
    <location>
        <begin position="449"/>
        <end position="472"/>
    </location>
</feature>
<gene>
    <name evidence="9" type="primary">nuoL</name>
    <name evidence="9" type="ORF">H9652_14980</name>
</gene>
<feature type="transmembrane region" description="Helical" evidence="6">
    <location>
        <begin position="118"/>
        <end position="138"/>
    </location>
</feature>
<dbReference type="EMBL" id="JACSQQ010000028">
    <property type="protein sequence ID" value="MBD7951706.1"/>
    <property type="molecule type" value="Genomic_DNA"/>
</dbReference>
<dbReference type="PRINTS" id="PR01434">
    <property type="entry name" value="NADHDHGNASE5"/>
</dbReference>
<evidence type="ECO:0000256" key="3">
    <source>
        <dbReference type="ARBA" id="ARBA00022989"/>
    </source>
</evidence>
<dbReference type="NCBIfam" id="NF005141">
    <property type="entry name" value="PRK06590.1"/>
    <property type="match status" value="1"/>
</dbReference>
<feature type="transmembrane region" description="Helical" evidence="6">
    <location>
        <begin position="35"/>
        <end position="55"/>
    </location>
</feature>
<comment type="subcellular location">
    <subcellularLocation>
        <location evidence="1">Endomembrane system</location>
        <topology evidence="1">Multi-pass membrane protein</topology>
    </subcellularLocation>
    <subcellularLocation>
        <location evidence="5">Membrane</location>
        <topology evidence="5">Multi-pass membrane protein</topology>
    </subcellularLocation>
</comment>
<reference evidence="9 10" key="1">
    <citation type="submission" date="2020-08" db="EMBL/GenBank/DDBJ databases">
        <title>A Genomic Blueprint of the Chicken Gut Microbiome.</title>
        <authorList>
            <person name="Gilroy R."/>
            <person name="Ravi A."/>
            <person name="Getino M."/>
            <person name="Pursley I."/>
            <person name="Horton D.L."/>
            <person name="Alikhan N.-F."/>
            <person name="Baker D."/>
            <person name="Gharbi K."/>
            <person name="Hall N."/>
            <person name="Watson M."/>
            <person name="Adriaenssens E.M."/>
            <person name="Foster-Nyarko E."/>
            <person name="Jarju S."/>
            <person name="Secka A."/>
            <person name="Antonio M."/>
            <person name="Oren A."/>
            <person name="Chaudhuri R."/>
            <person name="La Ragione R.M."/>
            <person name="Hildebrand F."/>
            <person name="Pallen M.J."/>
        </authorList>
    </citation>
    <scope>NUCLEOTIDE SEQUENCE [LARGE SCALE GENOMIC DNA]</scope>
    <source>
        <strain evidence="9 10">Sa4CUA1</strain>
    </source>
</reference>
<keyword evidence="2 5" id="KW-0812">Transmembrane</keyword>
<dbReference type="InterPro" id="IPR001516">
    <property type="entry name" value="Proton_antipo_N"/>
</dbReference>
<dbReference type="NCBIfam" id="TIGR01974">
    <property type="entry name" value="NDH_I_L"/>
    <property type="match status" value="1"/>
</dbReference>
<dbReference type="RefSeq" id="WP_191796956.1">
    <property type="nucleotide sequence ID" value="NZ_JACSQQ010000028.1"/>
</dbReference>
<dbReference type="PRINTS" id="PR01435">
    <property type="entry name" value="NPOXDRDTASE5"/>
</dbReference>
<feature type="transmembrane region" description="Helical" evidence="6">
    <location>
        <begin position="213"/>
        <end position="235"/>
    </location>
</feature>
<accession>A0ABR8RV95</accession>
<dbReference type="InterPro" id="IPR003945">
    <property type="entry name" value="NU5C-like"/>
</dbReference>
<feature type="transmembrane region" description="Helical" evidence="6">
    <location>
        <begin position="407"/>
        <end position="429"/>
    </location>
</feature>
<feature type="domain" description="NADH:quinone oxidoreductase/Mrp antiporter transmembrane" evidence="7">
    <location>
        <begin position="167"/>
        <end position="439"/>
    </location>
</feature>
<feature type="transmembrane region" description="Helical" evidence="6">
    <location>
        <begin position="655"/>
        <end position="674"/>
    </location>
</feature>
<feature type="domain" description="NADH-Ubiquinone oxidoreductase (complex I) chain 5 N-terminal" evidence="8">
    <location>
        <begin position="101"/>
        <end position="151"/>
    </location>
</feature>
<feature type="transmembrane region" description="Helical" evidence="6">
    <location>
        <begin position="512"/>
        <end position="532"/>
    </location>
</feature>
<proteinExistence type="predicted"/>
<feature type="transmembrane region" description="Helical" evidence="6">
    <location>
        <begin position="173"/>
        <end position="193"/>
    </location>
</feature>
<evidence type="ECO:0000256" key="4">
    <source>
        <dbReference type="ARBA" id="ARBA00023136"/>
    </source>
</evidence>
<dbReference type="Pfam" id="PF00361">
    <property type="entry name" value="Proton_antipo_M"/>
    <property type="match status" value="1"/>
</dbReference>
<feature type="transmembrane region" description="Helical" evidence="6">
    <location>
        <begin position="338"/>
        <end position="359"/>
    </location>
</feature>
<dbReference type="Gene3D" id="1.20.5.2700">
    <property type="match status" value="1"/>
</dbReference>
<name>A0ABR8RV95_9CELL</name>
<evidence type="ECO:0000256" key="5">
    <source>
        <dbReference type="RuleBase" id="RU000320"/>
    </source>
</evidence>
<dbReference type="PANTHER" id="PTHR42829">
    <property type="entry name" value="NADH-UBIQUINONE OXIDOREDUCTASE CHAIN 5"/>
    <property type="match status" value="1"/>
</dbReference>
<keyword evidence="3 6" id="KW-1133">Transmembrane helix</keyword>
<feature type="transmembrane region" description="Helical" evidence="6">
    <location>
        <begin position="62"/>
        <end position="85"/>
    </location>
</feature>
<feature type="transmembrane region" description="Helical" evidence="6">
    <location>
        <begin position="310"/>
        <end position="331"/>
    </location>
</feature>
<organism evidence="9 10">
    <name type="scientific">Oerskovia rustica</name>
    <dbReference type="NCBI Taxonomy" id="2762237"/>
    <lineage>
        <taxon>Bacteria</taxon>
        <taxon>Bacillati</taxon>
        <taxon>Actinomycetota</taxon>
        <taxon>Actinomycetes</taxon>
        <taxon>Micrococcales</taxon>
        <taxon>Cellulomonadaceae</taxon>
        <taxon>Oerskovia</taxon>
    </lineage>
</organism>
<evidence type="ECO:0000256" key="1">
    <source>
        <dbReference type="ARBA" id="ARBA00004127"/>
    </source>
</evidence>
<evidence type="ECO:0000256" key="2">
    <source>
        <dbReference type="ARBA" id="ARBA00022692"/>
    </source>
</evidence>
<protein>
    <submittedName>
        <fullName evidence="9">NADH-quinone oxidoreductase subunit L</fullName>
    </submittedName>
</protein>
<evidence type="ECO:0000259" key="8">
    <source>
        <dbReference type="Pfam" id="PF00662"/>
    </source>
</evidence>
<keyword evidence="10" id="KW-1185">Reference proteome</keyword>
<feature type="transmembrane region" description="Helical" evidence="6">
    <location>
        <begin position="552"/>
        <end position="571"/>
    </location>
</feature>
<comment type="caution">
    <text evidence="9">The sequence shown here is derived from an EMBL/GenBank/DDBJ whole genome shotgun (WGS) entry which is preliminary data.</text>
</comment>
<feature type="transmembrane region" description="Helical" evidence="6">
    <location>
        <begin position="241"/>
        <end position="259"/>
    </location>
</feature>
<dbReference type="Pfam" id="PF00662">
    <property type="entry name" value="Proton_antipo_N"/>
    <property type="match status" value="1"/>
</dbReference>
<dbReference type="InterPro" id="IPR001750">
    <property type="entry name" value="ND/Mrp_TM"/>
</dbReference>
<dbReference type="PANTHER" id="PTHR42829:SF2">
    <property type="entry name" value="NADH-UBIQUINONE OXIDOREDUCTASE CHAIN 5"/>
    <property type="match status" value="1"/>
</dbReference>
<evidence type="ECO:0000256" key="6">
    <source>
        <dbReference type="SAM" id="Phobius"/>
    </source>
</evidence>
<dbReference type="Proteomes" id="UP000641803">
    <property type="component" value="Unassembled WGS sequence"/>
</dbReference>
<sequence>MPTVTLLPALAHLVPASLPTQEIVPASTVVPGPFLLAPLLILLPLLGAAILLLAGRRSDRWGAWYGVLMSGGAFVVALVVFFSMLGLPADERVVDHRLFDWIAAGGLDVGVGLRIDPLSMTFVLLVTFVGTLIHVYAVAYMEHDTDKRRFFAYLNLFVAAMLVLVLADSYLVLFVGWEGVGLASYLLIGFWNYERANAVAAKKAFIMNRVGDLGLIVALMLMFAGFGAVDFATVFADAPEAGTALLTAIALALLVAACGKSAQFPLQAWLGDAMAGPTPVSALIHAATMVTAGVYLVVRSAPIFDGAPTAQLVVVLVGAVTLLFGAIVGCAKDDIKKVLAASTMSQIGYMMLAAGLGPIGYAFAIFHLVTHGFFKAGMFLGAGSVMHGMDDGVDMRRFGALSRYMKVTWITFGLGWLAILGIPPFSGFWSKDKIIEAAFVPIDGQEWRAWVFGGVALLGAGITAFYMSRLFFMTFHGHKRWNDGSGSPTGPLSTDGPVQHPHESPVLMTAPMIVLAVGSVALGGLLAIGNVFVDWLSPVTGHAEHAEPVLPVWSLITLTLVLVLLGVLLAWRQFAVSRVPIVPPHGSVLTRAARKDLYQDQVNEAVFMRPGQYLTRSLVYGDRQMVDGGWMGLAGLVGATGEKLRGMQNGFVRSYAATMLAGLIVIVAVVLAVTTGTGS</sequence>
<evidence type="ECO:0000313" key="9">
    <source>
        <dbReference type="EMBL" id="MBD7951706.1"/>
    </source>
</evidence>
<feature type="transmembrane region" description="Helical" evidence="6">
    <location>
        <begin position="365"/>
        <end position="386"/>
    </location>
</feature>
<dbReference type="InterPro" id="IPR018393">
    <property type="entry name" value="NADHpl_OxRdtase_5_subgr"/>
</dbReference>
<keyword evidence="4 6" id="KW-0472">Membrane</keyword>
<evidence type="ECO:0000259" key="7">
    <source>
        <dbReference type="Pfam" id="PF00361"/>
    </source>
</evidence>
<feature type="transmembrane region" description="Helical" evidence="6">
    <location>
        <begin position="280"/>
        <end position="298"/>
    </location>
</feature>